<evidence type="ECO:0000313" key="1">
    <source>
        <dbReference type="EMBL" id="KAF6363060.1"/>
    </source>
</evidence>
<dbReference type="AlphaFoldDB" id="A0A7J7YNI3"/>
<organism evidence="1 2">
    <name type="scientific">Pipistrellus kuhlii</name>
    <name type="common">Kuhl's pipistrelle</name>
    <dbReference type="NCBI Taxonomy" id="59472"/>
    <lineage>
        <taxon>Eukaryota</taxon>
        <taxon>Metazoa</taxon>
        <taxon>Chordata</taxon>
        <taxon>Craniata</taxon>
        <taxon>Vertebrata</taxon>
        <taxon>Euteleostomi</taxon>
        <taxon>Mammalia</taxon>
        <taxon>Eutheria</taxon>
        <taxon>Laurasiatheria</taxon>
        <taxon>Chiroptera</taxon>
        <taxon>Yangochiroptera</taxon>
        <taxon>Vespertilionidae</taxon>
        <taxon>Pipistrellus</taxon>
    </lineage>
</organism>
<proteinExistence type="predicted"/>
<dbReference type="EMBL" id="JACAGB010000005">
    <property type="protein sequence ID" value="KAF6363060.1"/>
    <property type="molecule type" value="Genomic_DNA"/>
</dbReference>
<gene>
    <name evidence="1" type="ORF">mPipKuh1_010060</name>
</gene>
<accession>A0A7J7YNI3</accession>
<name>A0A7J7YNI3_PIPKU</name>
<evidence type="ECO:0000313" key="2">
    <source>
        <dbReference type="Proteomes" id="UP000558488"/>
    </source>
</evidence>
<dbReference type="PROSITE" id="PS51257">
    <property type="entry name" value="PROKAR_LIPOPROTEIN"/>
    <property type="match status" value="1"/>
</dbReference>
<sequence>MSLKGLSIRLACREQTSFQLPHSFLLTSIMACPEISNCYGPVSFQFNAHQLYTALEKHSYRYSSVHTMRSRDLSSEGLISRGVQHSQGSDPFERDLSPLNTDLPGPWESPSLPRIALQERTLSEHTWPQSQRLKGLLTLQGNSLPHTEARYLGPSGTGIALGLGSALQDWAQLFGTRFSLLGLGSAVRD</sequence>
<comment type="caution">
    <text evidence="1">The sequence shown here is derived from an EMBL/GenBank/DDBJ whole genome shotgun (WGS) entry which is preliminary data.</text>
</comment>
<reference evidence="1 2" key="1">
    <citation type="journal article" date="2020" name="Nature">
        <title>Six reference-quality genomes reveal evolution of bat adaptations.</title>
        <authorList>
            <person name="Jebb D."/>
            <person name="Huang Z."/>
            <person name="Pippel M."/>
            <person name="Hughes G.M."/>
            <person name="Lavrichenko K."/>
            <person name="Devanna P."/>
            <person name="Winkler S."/>
            <person name="Jermiin L.S."/>
            <person name="Skirmuntt E.C."/>
            <person name="Katzourakis A."/>
            <person name="Burkitt-Gray L."/>
            <person name="Ray D.A."/>
            <person name="Sullivan K.A.M."/>
            <person name="Roscito J.G."/>
            <person name="Kirilenko B.M."/>
            <person name="Davalos L.M."/>
            <person name="Corthals A.P."/>
            <person name="Power M.L."/>
            <person name="Jones G."/>
            <person name="Ransome R.D."/>
            <person name="Dechmann D.K.N."/>
            <person name="Locatelli A.G."/>
            <person name="Puechmaille S.J."/>
            <person name="Fedrigo O."/>
            <person name="Jarvis E.D."/>
            <person name="Hiller M."/>
            <person name="Vernes S.C."/>
            <person name="Myers E.W."/>
            <person name="Teeling E.C."/>
        </authorList>
    </citation>
    <scope>NUCLEOTIDE SEQUENCE [LARGE SCALE GENOMIC DNA]</scope>
    <source>
        <strain evidence="1">MPipKuh1</strain>
        <tissue evidence="1">Flight muscle</tissue>
    </source>
</reference>
<protein>
    <submittedName>
        <fullName evidence="1">Uncharacterized protein</fullName>
    </submittedName>
</protein>
<dbReference type="Proteomes" id="UP000558488">
    <property type="component" value="Unassembled WGS sequence"/>
</dbReference>
<keyword evidence="2" id="KW-1185">Reference proteome</keyword>